<evidence type="ECO:0000256" key="1">
    <source>
        <dbReference type="ARBA" id="ARBA00022603"/>
    </source>
</evidence>
<dbReference type="OrthoDB" id="5289726at2"/>
<dbReference type="Pfam" id="PF10017">
    <property type="entry name" value="Methyltransf_33"/>
    <property type="match status" value="1"/>
</dbReference>
<reference evidence="4 5" key="1">
    <citation type="submission" date="2016-10" db="EMBL/GenBank/DDBJ databases">
        <authorList>
            <person name="de Groot N.N."/>
        </authorList>
    </citation>
    <scope>NUCLEOTIDE SEQUENCE [LARGE SCALE GENOMIC DNA]</scope>
    <source>
        <strain evidence="4 5">DSM 28286</strain>
    </source>
</reference>
<dbReference type="Proteomes" id="UP000199031">
    <property type="component" value="Unassembled WGS sequence"/>
</dbReference>
<dbReference type="EMBL" id="FOXQ01000001">
    <property type="protein sequence ID" value="SFP69405.1"/>
    <property type="molecule type" value="Genomic_DNA"/>
</dbReference>
<feature type="domain" description="Histidine-specific methyltransferase SAM-dependent" evidence="3">
    <location>
        <begin position="14"/>
        <end position="320"/>
    </location>
</feature>
<dbReference type="InterPro" id="IPR035094">
    <property type="entry name" value="EgtD"/>
</dbReference>
<sequence length="322" mass="37480">MELATITHQKTKFYKDVLKGLRSFPRRLDSKYFYDATGDKLFQQIMNCDEYYLTNCEMEILQQQSDNIISSIKNIEKNFDVVELGAGDCSKSIHLLKKLFELDNSFTFFPIDISKHVIELIEKELPKQIKALNIHGLNGEYIDMLKQSGAISSKRKLVLFMGSNIGNMNSYESVAFLKEVRSCLKKDDHLLIGFDLKKDPAIILDAYNDKEGITREFNLNLLRRINRELNADFVIENFTHFPVYNPESGECKSYLVSNCKQRIFIGDTEFIDLDAYETIHTEISMKYSIKQTNEMAEKSGFKPVEYFYDSKQWFADVLWKCI</sequence>
<evidence type="ECO:0000313" key="5">
    <source>
        <dbReference type="Proteomes" id="UP000199031"/>
    </source>
</evidence>
<name>A0A1I5SFB6_9BACT</name>
<dbReference type="NCBIfam" id="TIGR03438">
    <property type="entry name" value="egtD_ergothio"/>
    <property type="match status" value="1"/>
</dbReference>
<dbReference type="GO" id="GO:0032259">
    <property type="term" value="P:methylation"/>
    <property type="evidence" value="ECO:0007669"/>
    <property type="project" value="UniProtKB-KW"/>
</dbReference>
<dbReference type="GO" id="GO:0008168">
    <property type="term" value="F:methyltransferase activity"/>
    <property type="evidence" value="ECO:0007669"/>
    <property type="project" value="UniProtKB-KW"/>
</dbReference>
<dbReference type="InterPro" id="IPR017804">
    <property type="entry name" value="MeTrfase_EgtD-like"/>
</dbReference>
<proteinExistence type="predicted"/>
<dbReference type="AlphaFoldDB" id="A0A1I5SFB6"/>
<protein>
    <submittedName>
        <fullName evidence="4">Dimethylhistidine N-methyltransferase</fullName>
    </submittedName>
</protein>
<dbReference type="InterPro" id="IPR019257">
    <property type="entry name" value="MeTrfase_dom"/>
</dbReference>
<gene>
    <name evidence="4" type="ORF">SAMN05444277_101737</name>
</gene>
<dbReference type="PANTHER" id="PTHR43397">
    <property type="entry name" value="ERGOTHIONEINE BIOSYNTHESIS PROTEIN 1"/>
    <property type="match status" value="1"/>
</dbReference>
<evidence type="ECO:0000313" key="4">
    <source>
        <dbReference type="EMBL" id="SFP69405.1"/>
    </source>
</evidence>
<accession>A0A1I5SFB6</accession>
<dbReference type="STRING" id="1465490.SAMN05444277_101737"/>
<dbReference type="PANTHER" id="PTHR43397:SF1">
    <property type="entry name" value="ERGOTHIONEINE BIOSYNTHESIS PROTEIN 1"/>
    <property type="match status" value="1"/>
</dbReference>
<dbReference type="InterPro" id="IPR029063">
    <property type="entry name" value="SAM-dependent_MTases_sf"/>
</dbReference>
<organism evidence="4 5">
    <name type="scientific">Parafilimonas terrae</name>
    <dbReference type="NCBI Taxonomy" id="1465490"/>
    <lineage>
        <taxon>Bacteria</taxon>
        <taxon>Pseudomonadati</taxon>
        <taxon>Bacteroidota</taxon>
        <taxon>Chitinophagia</taxon>
        <taxon>Chitinophagales</taxon>
        <taxon>Chitinophagaceae</taxon>
        <taxon>Parafilimonas</taxon>
    </lineage>
</organism>
<keyword evidence="5" id="KW-1185">Reference proteome</keyword>
<dbReference type="Gene3D" id="3.40.50.150">
    <property type="entry name" value="Vaccinia Virus protein VP39"/>
    <property type="match status" value="1"/>
</dbReference>
<dbReference type="InterPro" id="IPR051128">
    <property type="entry name" value="EgtD_Methyltrsf_superfamily"/>
</dbReference>
<keyword evidence="1 4" id="KW-0489">Methyltransferase</keyword>
<evidence type="ECO:0000259" key="3">
    <source>
        <dbReference type="Pfam" id="PF10017"/>
    </source>
</evidence>
<dbReference type="SUPFAM" id="SSF53335">
    <property type="entry name" value="S-adenosyl-L-methionine-dependent methyltransferases"/>
    <property type="match status" value="1"/>
</dbReference>
<keyword evidence="2 4" id="KW-0808">Transferase</keyword>
<evidence type="ECO:0000256" key="2">
    <source>
        <dbReference type="ARBA" id="ARBA00022679"/>
    </source>
</evidence>
<dbReference type="RefSeq" id="WP_090654567.1">
    <property type="nucleotide sequence ID" value="NZ_FOXQ01000001.1"/>
</dbReference>
<dbReference type="PIRSF" id="PIRSF018005">
    <property type="entry name" value="UCP018005"/>
    <property type="match status" value="1"/>
</dbReference>